<dbReference type="Proteomes" id="UP000701853">
    <property type="component" value="Chromosome 10"/>
</dbReference>
<name>A0A8J5Y4H1_9ROSI</name>
<sequence length="211" mass="23571">MAADGNEGPPSVERRRAKEGHHRRSFDCLGHDIWPKKTKIGSTSLLRIHPVQPQFTPFHKSTDSVSYSGPVHQQVPNVTSPTSQSGPVSTTMVLSLKYGFFCAATSLNLDISEGDIDKPIANDPFEVALNEKKSNPLRQKSLAGNTDRRPAIEKTGMEVLISTLNQEVAVRQFLTAKVKDLEVQLETTRKNCYETCNLKRSYFGSKVWIWN</sequence>
<dbReference type="OrthoDB" id="10370922at2759"/>
<protein>
    <submittedName>
        <fullName evidence="2">Uncharacterized protein</fullName>
    </submittedName>
</protein>
<comment type="caution">
    <text evidence="2">The sequence shown here is derived from an EMBL/GenBank/DDBJ whole genome shotgun (WGS) entry which is preliminary data.</text>
</comment>
<keyword evidence="3" id="KW-1185">Reference proteome</keyword>
<evidence type="ECO:0000256" key="1">
    <source>
        <dbReference type="SAM" id="MobiDB-lite"/>
    </source>
</evidence>
<reference evidence="2 3" key="1">
    <citation type="journal article" date="2021" name="bioRxiv">
        <title>The Gossypium anomalum genome as a resource for cotton improvement and evolutionary analysis of hybrid incompatibility.</title>
        <authorList>
            <person name="Grover C.E."/>
            <person name="Yuan D."/>
            <person name="Arick M.A."/>
            <person name="Miller E.R."/>
            <person name="Hu G."/>
            <person name="Peterson D.G."/>
            <person name="Wendel J.F."/>
            <person name="Udall J.A."/>
        </authorList>
    </citation>
    <scope>NUCLEOTIDE SEQUENCE [LARGE SCALE GENOMIC DNA]</scope>
    <source>
        <strain evidence="2">JFW-Udall</strain>
        <tissue evidence="2">Leaf</tissue>
    </source>
</reference>
<dbReference type="AlphaFoldDB" id="A0A8J5Y4H1"/>
<evidence type="ECO:0000313" key="2">
    <source>
        <dbReference type="EMBL" id="KAG8481758.1"/>
    </source>
</evidence>
<dbReference type="PANTHER" id="PTHR46856">
    <property type="entry name" value="PX DOMAIN-CONTAINING PROTEIN EREL1-RELATED"/>
    <property type="match status" value="1"/>
</dbReference>
<dbReference type="PANTHER" id="PTHR46856:SF3">
    <property type="entry name" value="PX DOMAIN-CONTAINING PROTEIN EREX"/>
    <property type="match status" value="1"/>
</dbReference>
<gene>
    <name evidence="2" type="ORF">CXB51_026444</name>
</gene>
<organism evidence="2 3">
    <name type="scientific">Gossypium anomalum</name>
    <dbReference type="NCBI Taxonomy" id="47600"/>
    <lineage>
        <taxon>Eukaryota</taxon>
        <taxon>Viridiplantae</taxon>
        <taxon>Streptophyta</taxon>
        <taxon>Embryophyta</taxon>
        <taxon>Tracheophyta</taxon>
        <taxon>Spermatophyta</taxon>
        <taxon>Magnoliopsida</taxon>
        <taxon>eudicotyledons</taxon>
        <taxon>Gunneridae</taxon>
        <taxon>Pentapetalae</taxon>
        <taxon>rosids</taxon>
        <taxon>malvids</taxon>
        <taxon>Malvales</taxon>
        <taxon>Malvaceae</taxon>
        <taxon>Malvoideae</taxon>
        <taxon>Gossypium</taxon>
    </lineage>
</organism>
<proteinExistence type="predicted"/>
<feature type="region of interest" description="Disordered" evidence="1">
    <location>
        <begin position="1"/>
        <end position="23"/>
    </location>
</feature>
<evidence type="ECO:0000313" key="3">
    <source>
        <dbReference type="Proteomes" id="UP000701853"/>
    </source>
</evidence>
<dbReference type="InterPro" id="IPR044588">
    <property type="entry name" value="EREX-like"/>
</dbReference>
<dbReference type="EMBL" id="JAHUZN010000010">
    <property type="protein sequence ID" value="KAG8481758.1"/>
    <property type="molecule type" value="Genomic_DNA"/>
</dbReference>
<accession>A0A8J5Y4H1</accession>
<dbReference type="GO" id="GO:0015031">
    <property type="term" value="P:protein transport"/>
    <property type="evidence" value="ECO:0007669"/>
    <property type="project" value="InterPro"/>
</dbReference>